<dbReference type="AlphaFoldDB" id="A0AAD5SKY7"/>
<protein>
    <submittedName>
        <fullName evidence="1">Uncharacterized protein</fullName>
    </submittedName>
</protein>
<dbReference type="EMBL" id="JADGJD010000006">
    <property type="protein sequence ID" value="KAJ3057298.1"/>
    <property type="molecule type" value="Genomic_DNA"/>
</dbReference>
<dbReference type="Proteomes" id="UP001212841">
    <property type="component" value="Unassembled WGS sequence"/>
</dbReference>
<keyword evidence="2" id="KW-1185">Reference proteome</keyword>
<proteinExistence type="predicted"/>
<sequence>MADLPEKNINRIKDVVVRDCEEDQYLKALQRSAHIARCLLKTEAGLDGLLASLDTDEVSRDELLKHFDSFELYVIDWNGAHDAFYTPMNQCASEVKVGSVFVKLEDVRLLPITEPSVWTAAQRAYVLLVAWFIMHEVC</sequence>
<comment type="caution">
    <text evidence="1">The sequence shown here is derived from an EMBL/GenBank/DDBJ whole genome shotgun (WGS) entry which is preliminary data.</text>
</comment>
<name>A0AAD5SKY7_9FUNG</name>
<organism evidence="1 2">
    <name type="scientific">Rhizophlyctis rosea</name>
    <dbReference type="NCBI Taxonomy" id="64517"/>
    <lineage>
        <taxon>Eukaryota</taxon>
        <taxon>Fungi</taxon>
        <taxon>Fungi incertae sedis</taxon>
        <taxon>Chytridiomycota</taxon>
        <taxon>Chytridiomycota incertae sedis</taxon>
        <taxon>Chytridiomycetes</taxon>
        <taxon>Rhizophlyctidales</taxon>
        <taxon>Rhizophlyctidaceae</taxon>
        <taxon>Rhizophlyctis</taxon>
    </lineage>
</organism>
<gene>
    <name evidence="1" type="ORF">HK097_009251</name>
</gene>
<reference evidence="1" key="1">
    <citation type="submission" date="2020-05" db="EMBL/GenBank/DDBJ databases">
        <title>Phylogenomic resolution of chytrid fungi.</title>
        <authorList>
            <person name="Stajich J.E."/>
            <person name="Amses K."/>
            <person name="Simmons R."/>
            <person name="Seto K."/>
            <person name="Myers J."/>
            <person name="Bonds A."/>
            <person name="Quandt C.A."/>
            <person name="Barry K."/>
            <person name="Liu P."/>
            <person name="Grigoriev I."/>
            <person name="Longcore J.E."/>
            <person name="James T.Y."/>
        </authorList>
    </citation>
    <scope>NUCLEOTIDE SEQUENCE</scope>
    <source>
        <strain evidence="1">JEL0318</strain>
    </source>
</reference>
<accession>A0AAD5SKY7</accession>
<evidence type="ECO:0000313" key="2">
    <source>
        <dbReference type="Proteomes" id="UP001212841"/>
    </source>
</evidence>
<evidence type="ECO:0000313" key="1">
    <source>
        <dbReference type="EMBL" id="KAJ3057298.1"/>
    </source>
</evidence>